<feature type="transmembrane region" description="Helical" evidence="7">
    <location>
        <begin position="391"/>
        <end position="413"/>
    </location>
</feature>
<accession>A0A8J7RPD3</accession>
<dbReference type="NCBIfam" id="NF037979">
    <property type="entry name" value="Na_transp"/>
    <property type="match status" value="1"/>
</dbReference>
<protein>
    <recommendedName>
        <fullName evidence="6">Transporter</fullName>
    </recommendedName>
</protein>
<feature type="transmembrane region" description="Helical" evidence="7">
    <location>
        <begin position="261"/>
        <end position="286"/>
    </location>
</feature>
<keyword evidence="5 7" id="KW-0472">Membrane</keyword>
<dbReference type="PROSITE" id="PS50267">
    <property type="entry name" value="NA_NEUROTRAN_SYMP_3"/>
    <property type="match status" value="1"/>
</dbReference>
<keyword evidence="3 6" id="KW-0812">Transmembrane</keyword>
<feature type="transmembrane region" description="Helical" evidence="7">
    <location>
        <begin position="12"/>
        <end position="31"/>
    </location>
</feature>
<evidence type="ECO:0000256" key="4">
    <source>
        <dbReference type="ARBA" id="ARBA00022989"/>
    </source>
</evidence>
<keyword evidence="2 6" id="KW-0813">Transport</keyword>
<feature type="transmembrane region" description="Helical" evidence="7">
    <location>
        <begin position="179"/>
        <end position="199"/>
    </location>
</feature>
<organism evidence="8 9">
    <name type="scientific">Natronogracilivirga saccharolytica</name>
    <dbReference type="NCBI Taxonomy" id="2812953"/>
    <lineage>
        <taxon>Bacteria</taxon>
        <taxon>Pseudomonadati</taxon>
        <taxon>Balneolota</taxon>
        <taxon>Balneolia</taxon>
        <taxon>Balneolales</taxon>
        <taxon>Cyclonatronaceae</taxon>
        <taxon>Natronogracilivirga</taxon>
    </lineage>
</organism>
<dbReference type="PROSITE" id="PS00610">
    <property type="entry name" value="NA_NEUROTRAN_SYMP_1"/>
    <property type="match status" value="1"/>
</dbReference>
<feature type="transmembrane region" description="Helical" evidence="7">
    <location>
        <begin position="148"/>
        <end position="167"/>
    </location>
</feature>
<dbReference type="PANTHER" id="PTHR42948">
    <property type="entry name" value="TRANSPORTER"/>
    <property type="match status" value="1"/>
</dbReference>
<gene>
    <name evidence="8" type="ORF">NATSA_01865</name>
</gene>
<keyword evidence="6" id="KW-0769">Symport</keyword>
<comment type="similarity">
    <text evidence="6">Belongs to the sodium:neurotransmitter symporter (SNF) (TC 2.A.22) family.</text>
</comment>
<dbReference type="AlphaFoldDB" id="A0A8J7RPD3"/>
<dbReference type="EMBL" id="JAFIDN010000001">
    <property type="protein sequence ID" value="MBP3191399.1"/>
    <property type="molecule type" value="Genomic_DNA"/>
</dbReference>
<evidence type="ECO:0000256" key="1">
    <source>
        <dbReference type="ARBA" id="ARBA00004141"/>
    </source>
</evidence>
<feature type="transmembrane region" description="Helical" evidence="7">
    <location>
        <begin position="434"/>
        <end position="455"/>
    </location>
</feature>
<dbReference type="Proteomes" id="UP000673975">
    <property type="component" value="Unassembled WGS sequence"/>
</dbReference>
<evidence type="ECO:0000256" key="5">
    <source>
        <dbReference type="ARBA" id="ARBA00023136"/>
    </source>
</evidence>
<proteinExistence type="inferred from homology"/>
<feature type="transmembrane region" description="Helical" evidence="7">
    <location>
        <begin position="306"/>
        <end position="331"/>
    </location>
</feature>
<comment type="caution">
    <text evidence="8">The sequence shown here is derived from an EMBL/GenBank/DDBJ whole genome shotgun (WGS) entry which is preliminary data.</text>
</comment>
<dbReference type="RefSeq" id="WP_210509877.1">
    <property type="nucleotide sequence ID" value="NZ_JAFIDN010000001.1"/>
</dbReference>
<feature type="transmembrane region" description="Helical" evidence="7">
    <location>
        <begin position="219"/>
        <end position="249"/>
    </location>
</feature>
<keyword evidence="9" id="KW-1185">Reference proteome</keyword>
<sequence>MGESPVRETLKTRLGFLLLAASCAVGLGNVWRFPFIAGLYGGASFVLVYLIFLVILGLPLMVMELSVGRAARQNIGKAFKTLQPKGTYWNIYGHIGIGGNYLLMMFYTTVTGWILAYFYSSLRGELTGLSSAETQEYFSGMLTDPIGMTFWMILSVVIGFVVTGIGLRRGVERVSKFMMLSLLFLMIALAVNAITLDGASEGLAFYLLPDFGRMMEQGAGAVILAAMGQAFFTLSIGMGGMAIFGSYIGKERSLPGESVRIVGLDASVAIMSGLIIFPASFAFGVSPDAGPGLLFVTLPNIFNQMAGGYFWATVFFLFMSFAALSTVIAILENIVSYWIDFWGWTRRRASWVNCIALIILSMPTVLGFNVLSDIQPLGEGSNILELEDMLVSTTIIPIGALIFVLFTTTRYGWGWKRFIAEANTGTGLKFPLVVRFYVTWILPLIIIAVLISGYWELLKS</sequence>
<dbReference type="PRINTS" id="PR00176">
    <property type="entry name" value="NANEUSMPORT"/>
</dbReference>
<feature type="transmembrane region" description="Helical" evidence="7">
    <location>
        <begin position="37"/>
        <end position="62"/>
    </location>
</feature>
<dbReference type="InterPro" id="IPR047218">
    <property type="entry name" value="YocR/YhdH-like"/>
</dbReference>
<dbReference type="CDD" id="cd10336">
    <property type="entry name" value="SLC6sbd_Tyt1-Like"/>
    <property type="match status" value="1"/>
</dbReference>
<evidence type="ECO:0000256" key="2">
    <source>
        <dbReference type="ARBA" id="ARBA00022448"/>
    </source>
</evidence>
<evidence type="ECO:0000256" key="3">
    <source>
        <dbReference type="ARBA" id="ARBA00022692"/>
    </source>
</evidence>
<dbReference type="SUPFAM" id="SSF161070">
    <property type="entry name" value="SNF-like"/>
    <property type="match status" value="1"/>
</dbReference>
<dbReference type="GO" id="GO:0015293">
    <property type="term" value="F:symporter activity"/>
    <property type="evidence" value="ECO:0007669"/>
    <property type="project" value="UniProtKB-KW"/>
</dbReference>
<evidence type="ECO:0000313" key="8">
    <source>
        <dbReference type="EMBL" id="MBP3191399.1"/>
    </source>
</evidence>
<evidence type="ECO:0000313" key="9">
    <source>
        <dbReference type="Proteomes" id="UP000673975"/>
    </source>
</evidence>
<evidence type="ECO:0000256" key="6">
    <source>
        <dbReference type="RuleBase" id="RU003732"/>
    </source>
</evidence>
<feature type="transmembrane region" description="Helical" evidence="7">
    <location>
        <begin position="351"/>
        <end position="371"/>
    </location>
</feature>
<dbReference type="PANTHER" id="PTHR42948:SF1">
    <property type="entry name" value="TRANSPORTER"/>
    <property type="match status" value="1"/>
</dbReference>
<comment type="subcellular location">
    <subcellularLocation>
        <location evidence="1">Membrane</location>
        <topology evidence="1">Multi-pass membrane protein</topology>
    </subcellularLocation>
</comment>
<reference evidence="8" key="1">
    <citation type="submission" date="2021-02" db="EMBL/GenBank/DDBJ databases">
        <title>Natronogracilivirga saccharolytica gen. nov. sp. nov. a new anaerobic, haloalkiliphilic carbohydrate-fermenting bacterium from soda lake and proposing of Cyclonatronumiaceae fam. nov. in the phylum Balneolaeota.</title>
        <authorList>
            <person name="Zhilina T.N."/>
            <person name="Sorokin D.Y."/>
            <person name="Zavarzina D.G."/>
            <person name="Toshchakov S.V."/>
            <person name="Kublanov I.V."/>
        </authorList>
    </citation>
    <scope>NUCLEOTIDE SEQUENCE</scope>
    <source>
        <strain evidence="8">Z-1702</strain>
    </source>
</reference>
<dbReference type="Pfam" id="PF00209">
    <property type="entry name" value="SNF"/>
    <property type="match status" value="2"/>
</dbReference>
<evidence type="ECO:0000256" key="7">
    <source>
        <dbReference type="SAM" id="Phobius"/>
    </source>
</evidence>
<keyword evidence="4 7" id="KW-1133">Transmembrane helix</keyword>
<dbReference type="GO" id="GO:0016020">
    <property type="term" value="C:membrane"/>
    <property type="evidence" value="ECO:0007669"/>
    <property type="project" value="UniProtKB-SubCell"/>
</dbReference>
<name>A0A8J7RPD3_9BACT</name>
<dbReference type="InterPro" id="IPR037272">
    <property type="entry name" value="SNS_sf"/>
</dbReference>
<dbReference type="InterPro" id="IPR000175">
    <property type="entry name" value="Na/ntran_symport"/>
</dbReference>